<dbReference type="OrthoDB" id="630895at2759"/>
<gene>
    <name evidence="2" type="ORF">B0I35DRAFT_404934</name>
</gene>
<evidence type="ECO:0000313" key="3">
    <source>
        <dbReference type="Proteomes" id="UP000813444"/>
    </source>
</evidence>
<evidence type="ECO:0000313" key="2">
    <source>
        <dbReference type="EMBL" id="KAH7325558.1"/>
    </source>
</evidence>
<proteinExistence type="predicted"/>
<protein>
    <submittedName>
        <fullName evidence="2">Uncharacterized protein</fullName>
    </submittedName>
</protein>
<accession>A0A8K0T0A5</accession>
<dbReference type="AlphaFoldDB" id="A0A8K0T0A5"/>
<keyword evidence="1" id="KW-0472">Membrane</keyword>
<name>A0A8K0T0A5_9HYPO</name>
<organism evidence="2 3">
    <name type="scientific">Stachybotrys elegans</name>
    <dbReference type="NCBI Taxonomy" id="80388"/>
    <lineage>
        <taxon>Eukaryota</taxon>
        <taxon>Fungi</taxon>
        <taxon>Dikarya</taxon>
        <taxon>Ascomycota</taxon>
        <taxon>Pezizomycotina</taxon>
        <taxon>Sordariomycetes</taxon>
        <taxon>Hypocreomycetidae</taxon>
        <taxon>Hypocreales</taxon>
        <taxon>Stachybotryaceae</taxon>
        <taxon>Stachybotrys</taxon>
    </lineage>
</organism>
<dbReference type="Proteomes" id="UP000813444">
    <property type="component" value="Unassembled WGS sequence"/>
</dbReference>
<comment type="caution">
    <text evidence="2">The sequence shown here is derived from an EMBL/GenBank/DDBJ whole genome shotgun (WGS) entry which is preliminary data.</text>
</comment>
<feature type="transmembrane region" description="Helical" evidence="1">
    <location>
        <begin position="108"/>
        <end position="125"/>
    </location>
</feature>
<reference evidence="2" key="1">
    <citation type="journal article" date="2021" name="Nat. Commun.">
        <title>Genetic determinants of endophytism in the Arabidopsis root mycobiome.</title>
        <authorList>
            <person name="Mesny F."/>
            <person name="Miyauchi S."/>
            <person name="Thiergart T."/>
            <person name="Pickel B."/>
            <person name="Atanasova L."/>
            <person name="Karlsson M."/>
            <person name="Huettel B."/>
            <person name="Barry K.W."/>
            <person name="Haridas S."/>
            <person name="Chen C."/>
            <person name="Bauer D."/>
            <person name="Andreopoulos W."/>
            <person name="Pangilinan J."/>
            <person name="LaButti K."/>
            <person name="Riley R."/>
            <person name="Lipzen A."/>
            <person name="Clum A."/>
            <person name="Drula E."/>
            <person name="Henrissat B."/>
            <person name="Kohler A."/>
            <person name="Grigoriev I.V."/>
            <person name="Martin F.M."/>
            <person name="Hacquard S."/>
        </authorList>
    </citation>
    <scope>NUCLEOTIDE SEQUENCE</scope>
    <source>
        <strain evidence="2">MPI-CAGE-CH-0235</strain>
    </source>
</reference>
<sequence length="223" mass="25516">MAEKKPAAPASVSKTYLRSYASAFIYWVCKIGSLTYRGALHYFTLDPIAGIQKCQHTKDGLPRLLYEFRSRKVEESTFVRNAAAISAAAVIGVFSWPSVEQSFWLAKMFWHWSLIASFFSLVSSVQQRLLREFPQDVPTPSALDDVYTQQVMKACMSLVLSCNRMDDQGRYQASLQMIWIWQSSTMLMSYAWLLFFLGYALHILSPIFETLEGDWSRMTIPVS</sequence>
<keyword evidence="1" id="KW-0812">Transmembrane</keyword>
<keyword evidence="3" id="KW-1185">Reference proteome</keyword>
<dbReference type="EMBL" id="JAGPNK010000002">
    <property type="protein sequence ID" value="KAH7325558.1"/>
    <property type="molecule type" value="Genomic_DNA"/>
</dbReference>
<evidence type="ECO:0000256" key="1">
    <source>
        <dbReference type="SAM" id="Phobius"/>
    </source>
</evidence>
<feature type="transmembrane region" description="Helical" evidence="1">
    <location>
        <begin position="78"/>
        <end position="96"/>
    </location>
</feature>
<feature type="transmembrane region" description="Helical" evidence="1">
    <location>
        <begin position="187"/>
        <end position="208"/>
    </location>
</feature>
<keyword evidence="1" id="KW-1133">Transmembrane helix</keyword>